<dbReference type="PANTHER" id="PTHR21026">
    <property type="entry name" value="39S RIBOSOMAL PROTEIN L32, MITOCHONDRIAL"/>
    <property type="match status" value="1"/>
</dbReference>
<comment type="similarity">
    <text evidence="2">Belongs to the bacterial ribosomal protein bL32 family.</text>
</comment>
<dbReference type="PANTHER" id="PTHR21026:SF2">
    <property type="entry name" value="LARGE RIBOSOMAL SUBUNIT PROTEIN BL32M"/>
    <property type="match status" value="1"/>
</dbReference>
<gene>
    <name evidence="8" type="ORF">CANVERA_P0336</name>
</gene>
<comment type="caution">
    <text evidence="8">The sequence shown here is derived from an EMBL/GenBank/DDBJ whole genome shotgun (WGS) entry which is preliminary data.</text>
</comment>
<dbReference type="InterPro" id="IPR011332">
    <property type="entry name" value="Ribosomal_zn-bd"/>
</dbReference>
<dbReference type="AlphaFoldDB" id="A0A9W4X8B3"/>
<evidence type="ECO:0000256" key="1">
    <source>
        <dbReference type="ARBA" id="ARBA00004173"/>
    </source>
</evidence>
<evidence type="ECO:0000256" key="4">
    <source>
        <dbReference type="ARBA" id="ARBA00022980"/>
    </source>
</evidence>
<dbReference type="Pfam" id="PF01783">
    <property type="entry name" value="Ribosomal_L32p"/>
    <property type="match status" value="1"/>
</dbReference>
<dbReference type="GO" id="GO:0005762">
    <property type="term" value="C:mitochondrial large ribosomal subunit"/>
    <property type="evidence" value="ECO:0007669"/>
    <property type="project" value="TreeGrafter"/>
</dbReference>
<dbReference type="NCBIfam" id="TIGR01031">
    <property type="entry name" value="rpmF_bact"/>
    <property type="match status" value="1"/>
</dbReference>
<dbReference type="InterPro" id="IPR051991">
    <property type="entry name" value="Mitoribosomal_protein_bL32"/>
</dbReference>
<evidence type="ECO:0000313" key="9">
    <source>
        <dbReference type="Proteomes" id="UP001152885"/>
    </source>
</evidence>
<dbReference type="GO" id="GO:0006412">
    <property type="term" value="P:translation"/>
    <property type="evidence" value="ECO:0007669"/>
    <property type="project" value="InterPro"/>
</dbReference>
<proteinExistence type="inferred from homology"/>
<protein>
    <recommendedName>
        <fullName evidence="7">Large ribosomal subunit protein bL32m</fullName>
    </recommendedName>
</protein>
<evidence type="ECO:0000256" key="2">
    <source>
        <dbReference type="ARBA" id="ARBA00008560"/>
    </source>
</evidence>
<accession>A0A9W4X8B3</accession>
<evidence type="ECO:0000256" key="3">
    <source>
        <dbReference type="ARBA" id="ARBA00022946"/>
    </source>
</evidence>
<evidence type="ECO:0000256" key="5">
    <source>
        <dbReference type="ARBA" id="ARBA00023128"/>
    </source>
</evidence>
<dbReference type="Proteomes" id="UP001152885">
    <property type="component" value="Unassembled WGS sequence"/>
</dbReference>
<organism evidence="8 9">
    <name type="scientific">Candida verbasci</name>
    <dbReference type="NCBI Taxonomy" id="1227364"/>
    <lineage>
        <taxon>Eukaryota</taxon>
        <taxon>Fungi</taxon>
        <taxon>Dikarya</taxon>
        <taxon>Ascomycota</taxon>
        <taxon>Saccharomycotina</taxon>
        <taxon>Pichiomycetes</taxon>
        <taxon>Debaryomycetaceae</taxon>
        <taxon>Candida/Lodderomyces clade</taxon>
        <taxon>Candida</taxon>
    </lineage>
</organism>
<comment type="subcellular location">
    <subcellularLocation>
        <location evidence="1">Mitochondrion</location>
    </subcellularLocation>
</comment>
<evidence type="ECO:0000256" key="7">
    <source>
        <dbReference type="ARBA" id="ARBA00039935"/>
    </source>
</evidence>
<keyword evidence="4" id="KW-0689">Ribosomal protein</keyword>
<dbReference type="SUPFAM" id="SSF57829">
    <property type="entry name" value="Zn-binding ribosomal proteins"/>
    <property type="match status" value="1"/>
</dbReference>
<reference evidence="8" key="1">
    <citation type="submission" date="2022-12" db="EMBL/GenBank/DDBJ databases">
        <authorList>
            <person name="Brejova B."/>
        </authorList>
    </citation>
    <scope>NUCLEOTIDE SEQUENCE</scope>
</reference>
<sequence length="192" mass="22479">MSLVYRFGLISQTIQEAVWGIPRIPQISITLPKKLQELKEKLFQEDISIDNGSILRAVPKKKLSHRRHRVKQYAAGRKQIQQLENLVRCPACGSVKRSHFMCMNCFDEIKTFLKGLKRANGLIKDTVIRPMENFANPRDETIIYPGKFTKPEERQLKAKEYIPKREEPIMFQKGKMLHNKKRDRLEKAGIYK</sequence>
<keyword evidence="6" id="KW-0687">Ribonucleoprotein</keyword>
<evidence type="ECO:0000313" key="8">
    <source>
        <dbReference type="EMBL" id="CAI5755820.1"/>
    </source>
</evidence>
<name>A0A9W4X8B3_9ASCO</name>
<evidence type="ECO:0000256" key="6">
    <source>
        <dbReference type="ARBA" id="ARBA00023274"/>
    </source>
</evidence>
<dbReference type="GO" id="GO:0003735">
    <property type="term" value="F:structural constituent of ribosome"/>
    <property type="evidence" value="ECO:0007669"/>
    <property type="project" value="InterPro"/>
</dbReference>
<keyword evidence="9" id="KW-1185">Reference proteome</keyword>
<keyword evidence="5" id="KW-0496">Mitochondrion</keyword>
<keyword evidence="3" id="KW-0809">Transit peptide</keyword>
<dbReference type="InterPro" id="IPR002677">
    <property type="entry name" value="Ribosomal_bL32"/>
</dbReference>
<dbReference type="EMBL" id="CANTUO010000001">
    <property type="protein sequence ID" value="CAI5755820.1"/>
    <property type="molecule type" value="Genomic_DNA"/>
</dbReference>
<dbReference type="OrthoDB" id="2014905at2759"/>